<dbReference type="RefSeq" id="WP_090679661.1">
    <property type="nucleotide sequence ID" value="NZ_FORU01000011.1"/>
</dbReference>
<reference evidence="2" key="1">
    <citation type="submission" date="2016-10" db="EMBL/GenBank/DDBJ databases">
        <authorList>
            <person name="Varghese N."/>
            <person name="Submissions S."/>
        </authorList>
    </citation>
    <scope>NUCLEOTIDE SEQUENCE [LARGE SCALE GENOMIC DNA]</scope>
    <source>
        <strain evidence="2">DSM 26542</strain>
    </source>
</reference>
<evidence type="ECO:0008006" key="3">
    <source>
        <dbReference type="Google" id="ProtNLM"/>
    </source>
</evidence>
<dbReference type="EMBL" id="FORU01000011">
    <property type="protein sequence ID" value="SFJ59771.1"/>
    <property type="molecule type" value="Genomic_DNA"/>
</dbReference>
<dbReference type="SUPFAM" id="SSF55729">
    <property type="entry name" value="Acyl-CoA N-acyltransferases (Nat)"/>
    <property type="match status" value="1"/>
</dbReference>
<dbReference type="OrthoDB" id="342444at2"/>
<dbReference type="STRING" id="1150112.SAMN04487893_1114"/>
<keyword evidence="2" id="KW-1185">Reference proteome</keyword>
<protein>
    <recommendedName>
        <fullName evidence="3">N-acetyltransferase domain-containing protein</fullName>
    </recommendedName>
</protein>
<dbReference type="Gene3D" id="3.40.630.30">
    <property type="match status" value="1"/>
</dbReference>
<sequence length="254" mass="29479">MANQHTYTFKTLSEIDVFRGKNLNAQVDAFSIWPDYILADTINQQYWERLYSEFPEYQFFLINGEKVVGNGNCVPLHLSKEENAYLPDGGWDWALEKAFLDREKGIEPNALCALQIGLNKEYQGKGISSQLIVCMKNIALSKNFKSFILPIRPNQKSQFPLIPMESYIKWTNEIGLPYDAWIRTHVKNGAEIVRVCERSMYVSGSIREWELWTNLCFQSSGNYILPFLLNPIQVDLTVQNGIYIEPNVWMRYLL</sequence>
<dbReference type="InterPro" id="IPR016181">
    <property type="entry name" value="Acyl_CoA_acyltransferase"/>
</dbReference>
<organism evidence="1 2">
    <name type="scientific">Myroides guanonis</name>
    <dbReference type="NCBI Taxonomy" id="1150112"/>
    <lineage>
        <taxon>Bacteria</taxon>
        <taxon>Pseudomonadati</taxon>
        <taxon>Bacteroidota</taxon>
        <taxon>Flavobacteriia</taxon>
        <taxon>Flavobacteriales</taxon>
        <taxon>Flavobacteriaceae</taxon>
        <taxon>Myroides</taxon>
    </lineage>
</organism>
<evidence type="ECO:0000313" key="2">
    <source>
        <dbReference type="Proteomes" id="UP000243887"/>
    </source>
</evidence>
<proteinExistence type="predicted"/>
<gene>
    <name evidence="1" type="ORF">SAMN04487893_1114</name>
</gene>
<dbReference type="AlphaFoldDB" id="A0A1I3SQ63"/>
<dbReference type="Proteomes" id="UP000243887">
    <property type="component" value="Unassembled WGS sequence"/>
</dbReference>
<name>A0A1I3SQ63_9FLAO</name>
<evidence type="ECO:0000313" key="1">
    <source>
        <dbReference type="EMBL" id="SFJ59771.1"/>
    </source>
</evidence>
<accession>A0A1I3SQ63</accession>